<gene>
    <name evidence="1" type="ORF">S12H4_52501</name>
</gene>
<evidence type="ECO:0000313" key="1">
    <source>
        <dbReference type="EMBL" id="GAJ08491.1"/>
    </source>
</evidence>
<name>X1V7I4_9ZZZZ</name>
<sequence>RNHQVFVTGIEAGETIKAGTGLGAIMKEGNAYIYQITPG</sequence>
<dbReference type="EMBL" id="BARW01033322">
    <property type="protein sequence ID" value="GAJ08491.1"/>
    <property type="molecule type" value="Genomic_DNA"/>
</dbReference>
<protein>
    <submittedName>
        <fullName evidence="1">Uncharacterized protein</fullName>
    </submittedName>
</protein>
<proteinExistence type="predicted"/>
<reference evidence="1" key="1">
    <citation type="journal article" date="2014" name="Front. Microbiol.">
        <title>High frequency of phylogenetically diverse reductive dehalogenase-homologous genes in deep subseafloor sedimentary metagenomes.</title>
        <authorList>
            <person name="Kawai M."/>
            <person name="Futagami T."/>
            <person name="Toyoda A."/>
            <person name="Takaki Y."/>
            <person name="Nishi S."/>
            <person name="Hori S."/>
            <person name="Arai W."/>
            <person name="Tsubouchi T."/>
            <person name="Morono Y."/>
            <person name="Uchiyama I."/>
            <person name="Ito T."/>
            <person name="Fujiyama A."/>
            <person name="Inagaki F."/>
            <person name="Takami H."/>
        </authorList>
    </citation>
    <scope>NUCLEOTIDE SEQUENCE</scope>
    <source>
        <strain evidence="1">Expedition CK06-06</strain>
    </source>
</reference>
<accession>X1V7I4</accession>
<feature type="non-terminal residue" evidence="1">
    <location>
        <position position="1"/>
    </location>
</feature>
<dbReference type="AlphaFoldDB" id="X1V7I4"/>
<comment type="caution">
    <text evidence="1">The sequence shown here is derived from an EMBL/GenBank/DDBJ whole genome shotgun (WGS) entry which is preliminary data.</text>
</comment>
<organism evidence="1">
    <name type="scientific">marine sediment metagenome</name>
    <dbReference type="NCBI Taxonomy" id="412755"/>
    <lineage>
        <taxon>unclassified sequences</taxon>
        <taxon>metagenomes</taxon>
        <taxon>ecological metagenomes</taxon>
    </lineage>
</organism>